<organism evidence="1 2">
    <name type="scientific">Aphis craccivora</name>
    <name type="common">Cowpea aphid</name>
    <dbReference type="NCBI Taxonomy" id="307492"/>
    <lineage>
        <taxon>Eukaryota</taxon>
        <taxon>Metazoa</taxon>
        <taxon>Ecdysozoa</taxon>
        <taxon>Arthropoda</taxon>
        <taxon>Hexapoda</taxon>
        <taxon>Insecta</taxon>
        <taxon>Pterygota</taxon>
        <taxon>Neoptera</taxon>
        <taxon>Paraneoptera</taxon>
        <taxon>Hemiptera</taxon>
        <taxon>Sternorrhyncha</taxon>
        <taxon>Aphidomorpha</taxon>
        <taxon>Aphidoidea</taxon>
        <taxon>Aphididae</taxon>
        <taxon>Aphidini</taxon>
        <taxon>Aphis</taxon>
        <taxon>Aphis</taxon>
    </lineage>
</organism>
<reference evidence="1 2" key="1">
    <citation type="submission" date="2019-08" db="EMBL/GenBank/DDBJ databases">
        <title>Whole genome of Aphis craccivora.</title>
        <authorList>
            <person name="Voronova N.V."/>
            <person name="Shulinski R.S."/>
            <person name="Bandarenka Y.V."/>
            <person name="Zhorov D.G."/>
            <person name="Warner D."/>
        </authorList>
    </citation>
    <scope>NUCLEOTIDE SEQUENCE [LARGE SCALE GENOMIC DNA]</scope>
    <source>
        <strain evidence="1">180601</strain>
        <tissue evidence="1">Whole Body</tissue>
    </source>
</reference>
<proteinExistence type="predicted"/>
<protein>
    <submittedName>
        <fullName evidence="1">Uncharacterized protein</fullName>
    </submittedName>
</protein>
<evidence type="ECO:0000313" key="1">
    <source>
        <dbReference type="EMBL" id="KAF0767293.1"/>
    </source>
</evidence>
<dbReference type="OrthoDB" id="7412149at2759"/>
<comment type="caution">
    <text evidence="1">The sequence shown here is derived from an EMBL/GenBank/DDBJ whole genome shotgun (WGS) entry which is preliminary data.</text>
</comment>
<dbReference type="EMBL" id="VUJU01000999">
    <property type="protein sequence ID" value="KAF0767293.1"/>
    <property type="molecule type" value="Genomic_DNA"/>
</dbReference>
<dbReference type="Proteomes" id="UP000478052">
    <property type="component" value="Unassembled WGS sequence"/>
</dbReference>
<evidence type="ECO:0000313" key="2">
    <source>
        <dbReference type="Proteomes" id="UP000478052"/>
    </source>
</evidence>
<name>A0A6G0Z8Z6_APHCR</name>
<accession>A0A6G0Z8Z6</accession>
<keyword evidence="2" id="KW-1185">Reference proteome</keyword>
<gene>
    <name evidence="1" type="ORF">FWK35_00005404</name>
</gene>
<dbReference type="AlphaFoldDB" id="A0A6G0Z8Z6"/>
<sequence length="81" mass="9835">MVMKKKSFFEKKKILRMNNKEKNEEKKPCKNCEKLNKGTRYHPESVCWFNTRENDREKKNYIKHVNNSVVEAELNDTDQKN</sequence>